<organism evidence="3 4">
    <name type="scientific">Fusarium torreyae</name>
    <dbReference type="NCBI Taxonomy" id="1237075"/>
    <lineage>
        <taxon>Eukaryota</taxon>
        <taxon>Fungi</taxon>
        <taxon>Dikarya</taxon>
        <taxon>Ascomycota</taxon>
        <taxon>Pezizomycotina</taxon>
        <taxon>Sordariomycetes</taxon>
        <taxon>Hypocreomycetidae</taxon>
        <taxon>Hypocreales</taxon>
        <taxon>Nectriaceae</taxon>
        <taxon>Fusarium</taxon>
    </lineage>
</organism>
<gene>
    <name evidence="3" type="ORF">NW762_014202</name>
</gene>
<dbReference type="CDD" id="cd12148">
    <property type="entry name" value="fungal_TF_MHR"/>
    <property type="match status" value="1"/>
</dbReference>
<dbReference type="InterPro" id="IPR050987">
    <property type="entry name" value="AtrR-like"/>
</dbReference>
<accession>A0A9W8V9I9</accession>
<comment type="caution">
    <text evidence="3">The sequence shown here is derived from an EMBL/GenBank/DDBJ whole genome shotgun (WGS) entry which is preliminary data.</text>
</comment>
<evidence type="ECO:0000313" key="3">
    <source>
        <dbReference type="EMBL" id="KAJ4244996.1"/>
    </source>
</evidence>
<dbReference type="GO" id="GO:0003677">
    <property type="term" value="F:DNA binding"/>
    <property type="evidence" value="ECO:0007669"/>
    <property type="project" value="InterPro"/>
</dbReference>
<keyword evidence="4" id="KW-1185">Reference proteome</keyword>
<keyword evidence="1" id="KW-0539">Nucleus</keyword>
<dbReference type="EMBL" id="JAOQAZ010000048">
    <property type="protein sequence ID" value="KAJ4244996.1"/>
    <property type="molecule type" value="Genomic_DNA"/>
</dbReference>
<protein>
    <recommendedName>
        <fullName evidence="2">Xylanolytic transcriptional activator regulatory domain-containing protein</fullName>
    </recommendedName>
</protein>
<dbReference type="AlphaFoldDB" id="A0A9W8V9I9"/>
<evidence type="ECO:0000256" key="1">
    <source>
        <dbReference type="ARBA" id="ARBA00023242"/>
    </source>
</evidence>
<dbReference type="PANTHER" id="PTHR46910">
    <property type="entry name" value="TRANSCRIPTION FACTOR PDR1"/>
    <property type="match status" value="1"/>
</dbReference>
<evidence type="ECO:0000259" key="2">
    <source>
        <dbReference type="SMART" id="SM00906"/>
    </source>
</evidence>
<dbReference type="InterPro" id="IPR007219">
    <property type="entry name" value="XnlR_reg_dom"/>
</dbReference>
<dbReference type="Pfam" id="PF04082">
    <property type="entry name" value="Fungal_trans"/>
    <property type="match status" value="1"/>
</dbReference>
<dbReference type="GO" id="GO:0008270">
    <property type="term" value="F:zinc ion binding"/>
    <property type="evidence" value="ECO:0007669"/>
    <property type="project" value="InterPro"/>
</dbReference>
<dbReference type="Proteomes" id="UP001152049">
    <property type="component" value="Unassembled WGS sequence"/>
</dbReference>
<evidence type="ECO:0000313" key="4">
    <source>
        <dbReference type="Proteomes" id="UP001152049"/>
    </source>
</evidence>
<dbReference type="OrthoDB" id="39175at2759"/>
<feature type="domain" description="Xylanolytic transcriptional activator regulatory" evidence="2">
    <location>
        <begin position="147"/>
        <end position="222"/>
    </location>
</feature>
<dbReference type="GO" id="GO:0006351">
    <property type="term" value="P:DNA-templated transcription"/>
    <property type="evidence" value="ECO:0007669"/>
    <property type="project" value="InterPro"/>
</dbReference>
<proteinExistence type="predicted"/>
<dbReference type="GO" id="GO:0003700">
    <property type="term" value="F:DNA-binding transcription factor activity"/>
    <property type="evidence" value="ECO:0007669"/>
    <property type="project" value="InterPro"/>
</dbReference>
<dbReference type="PANTHER" id="PTHR46910:SF13">
    <property type="entry name" value="SPECIFIC TRANSCRIPTION FACTOR, PUTATIVE (AFU_ORTHOLOGUE AFUA_4G06190)-RELATED"/>
    <property type="match status" value="1"/>
</dbReference>
<reference evidence="3" key="1">
    <citation type="submission" date="2022-09" db="EMBL/GenBank/DDBJ databases">
        <title>Fusarium specimens isolated from Avocado Roots.</title>
        <authorList>
            <person name="Stajich J."/>
            <person name="Roper C."/>
            <person name="Heimlech-Rivalta G."/>
        </authorList>
    </citation>
    <scope>NUCLEOTIDE SEQUENCE</scope>
    <source>
        <strain evidence="3">CF00136</strain>
    </source>
</reference>
<name>A0A9W8V9I9_9HYPO</name>
<sequence length="238" mass="26767">MSPTESGPVIESPRQSPALEDVDVLPTLGVTEIQRLLEIFDEEVQSIYPFIDVKELSDKVPSILQSSSPCEPQTGNSLKDVQMVKLAVASSVAIEAQGQNNISKRLIDDVEPVICRVSGEAFIDLQELQLMIMLSIYWFHCGEELLAWRSIGMAGRETLEVGLHRRASLLENFKDASERDLAMRCFWCVYILDRRWSYGTSLSFGISDRDIDPQLPEPVRKSYEVRKNNVDGLLTAAF</sequence>
<dbReference type="SMART" id="SM00906">
    <property type="entry name" value="Fungal_trans"/>
    <property type="match status" value="1"/>
</dbReference>